<evidence type="ECO:0000256" key="7">
    <source>
        <dbReference type="SAM" id="MobiDB-lite"/>
    </source>
</evidence>
<proteinExistence type="inferred from homology"/>
<evidence type="ECO:0000256" key="5">
    <source>
        <dbReference type="ARBA" id="ARBA00023172"/>
    </source>
</evidence>
<feature type="non-terminal residue" evidence="8">
    <location>
        <position position="91"/>
    </location>
</feature>
<feature type="compositionally biased region" description="Basic and acidic residues" evidence="7">
    <location>
        <begin position="70"/>
        <end position="84"/>
    </location>
</feature>
<evidence type="ECO:0000256" key="1">
    <source>
        <dbReference type="ARBA" id="ARBA00002190"/>
    </source>
</evidence>
<dbReference type="GO" id="GO:0004803">
    <property type="term" value="F:transposase activity"/>
    <property type="evidence" value="ECO:0007669"/>
    <property type="project" value="UniProtKB-UniRule"/>
</dbReference>
<protein>
    <recommendedName>
        <fullName evidence="6">Mutator family transposase</fullName>
    </recommendedName>
</protein>
<evidence type="ECO:0000256" key="3">
    <source>
        <dbReference type="ARBA" id="ARBA00022578"/>
    </source>
</evidence>
<dbReference type="PANTHER" id="PTHR33217">
    <property type="entry name" value="TRANSPOSASE FOR INSERTION SEQUENCE ELEMENT IS1081"/>
    <property type="match status" value="1"/>
</dbReference>
<keyword evidence="5 6" id="KW-0233">DNA recombination</keyword>
<dbReference type="EMBL" id="RQJO01000010">
    <property type="protein sequence ID" value="RRB00662.1"/>
    <property type="molecule type" value="Genomic_DNA"/>
</dbReference>
<evidence type="ECO:0000313" key="9">
    <source>
        <dbReference type="Proteomes" id="UP000271925"/>
    </source>
</evidence>
<organism evidence="8 9">
    <name type="scientific">Larkinella rosea</name>
    <dbReference type="NCBI Taxonomy" id="2025312"/>
    <lineage>
        <taxon>Bacteria</taxon>
        <taxon>Pseudomonadati</taxon>
        <taxon>Bacteroidota</taxon>
        <taxon>Cytophagia</taxon>
        <taxon>Cytophagales</taxon>
        <taxon>Spirosomataceae</taxon>
        <taxon>Larkinella</taxon>
    </lineage>
</organism>
<comment type="similarity">
    <text evidence="2 6">Belongs to the transposase mutator family.</text>
</comment>
<evidence type="ECO:0000256" key="4">
    <source>
        <dbReference type="ARBA" id="ARBA00023125"/>
    </source>
</evidence>
<gene>
    <name evidence="8" type="ORF">EHT25_20925</name>
</gene>
<name>A0A3P1BI85_9BACT</name>
<feature type="region of interest" description="Disordered" evidence="7">
    <location>
        <begin position="51"/>
        <end position="91"/>
    </location>
</feature>
<dbReference type="PANTHER" id="PTHR33217:SF8">
    <property type="entry name" value="MUTATOR FAMILY TRANSPOSASE"/>
    <property type="match status" value="1"/>
</dbReference>
<keyword evidence="6" id="KW-0814">Transposable element</keyword>
<dbReference type="AlphaFoldDB" id="A0A3P1BI85"/>
<dbReference type="Pfam" id="PF00872">
    <property type="entry name" value="Transposase_mut"/>
    <property type="match status" value="1"/>
</dbReference>
<keyword evidence="3 6" id="KW-0815">Transposition</keyword>
<accession>A0A3P1BI85</accession>
<dbReference type="RefSeq" id="WP_185731437.1">
    <property type="nucleotide sequence ID" value="NZ_RQJO01000010.1"/>
</dbReference>
<evidence type="ECO:0000256" key="6">
    <source>
        <dbReference type="RuleBase" id="RU365089"/>
    </source>
</evidence>
<sequence>MRPEDLLTDEFLKHFKSRDALSDFLGQLQKRGIEKMLEGELDGHLGYDRHAQTAHSNSRNGYGKKNIRTRYGESEISVPRDRDASFSPLIV</sequence>
<dbReference type="InterPro" id="IPR001207">
    <property type="entry name" value="Transposase_mutator"/>
</dbReference>
<evidence type="ECO:0000313" key="8">
    <source>
        <dbReference type="EMBL" id="RRB00662.1"/>
    </source>
</evidence>
<keyword evidence="4 6" id="KW-0238">DNA-binding</keyword>
<reference evidence="8 9" key="1">
    <citation type="submission" date="2018-11" db="EMBL/GenBank/DDBJ databases">
        <authorList>
            <person name="Zhou Z."/>
            <person name="Wang G."/>
        </authorList>
    </citation>
    <scope>NUCLEOTIDE SEQUENCE [LARGE SCALE GENOMIC DNA]</scope>
    <source>
        <strain evidence="8 9">KCTC52004</strain>
    </source>
</reference>
<keyword evidence="9" id="KW-1185">Reference proteome</keyword>
<dbReference type="Proteomes" id="UP000271925">
    <property type="component" value="Unassembled WGS sequence"/>
</dbReference>
<dbReference type="GO" id="GO:0006313">
    <property type="term" value="P:DNA transposition"/>
    <property type="evidence" value="ECO:0007669"/>
    <property type="project" value="UniProtKB-UniRule"/>
</dbReference>
<dbReference type="GO" id="GO:0003677">
    <property type="term" value="F:DNA binding"/>
    <property type="evidence" value="ECO:0007669"/>
    <property type="project" value="UniProtKB-UniRule"/>
</dbReference>
<evidence type="ECO:0000256" key="2">
    <source>
        <dbReference type="ARBA" id="ARBA00010961"/>
    </source>
</evidence>
<comment type="caution">
    <text evidence="8">The sequence shown here is derived from an EMBL/GenBank/DDBJ whole genome shotgun (WGS) entry which is preliminary data.</text>
</comment>
<comment type="function">
    <text evidence="1 6">Required for the transposition of the insertion element.</text>
</comment>